<dbReference type="FunFam" id="2.60.40.770:FF:000001">
    <property type="entry name" value="NPC intracellular cholesterol transporter 2"/>
    <property type="match status" value="1"/>
</dbReference>
<evidence type="ECO:0000313" key="6">
    <source>
        <dbReference type="Proteomes" id="UP000786811"/>
    </source>
</evidence>
<evidence type="ECO:0000256" key="2">
    <source>
        <dbReference type="ARBA" id="ARBA00006370"/>
    </source>
</evidence>
<protein>
    <submittedName>
        <fullName evidence="5">Similar to Npc2a: NPC intracellular cholesterol transporter 2 homolog a (Drosophila melanogaster)</fullName>
    </submittedName>
</protein>
<keyword evidence="6" id="KW-1185">Reference proteome</keyword>
<proteinExistence type="inferred from homology"/>
<reference evidence="5" key="1">
    <citation type="submission" date="2021-04" db="EMBL/GenBank/DDBJ databases">
        <authorList>
            <person name="Chebbi M.A.C M."/>
        </authorList>
    </citation>
    <scope>NUCLEOTIDE SEQUENCE</scope>
</reference>
<evidence type="ECO:0000256" key="1">
    <source>
        <dbReference type="ARBA" id="ARBA00004613"/>
    </source>
</evidence>
<dbReference type="Pfam" id="PF02221">
    <property type="entry name" value="E1_DerP2_DerF2"/>
    <property type="match status" value="1"/>
</dbReference>
<feature type="domain" description="MD-2-related lipid-recognition" evidence="4">
    <location>
        <begin position="2"/>
        <end position="67"/>
    </location>
</feature>
<evidence type="ECO:0000259" key="4">
    <source>
        <dbReference type="Pfam" id="PF02221"/>
    </source>
</evidence>
<dbReference type="Gene3D" id="2.60.40.770">
    <property type="match status" value="1"/>
</dbReference>
<dbReference type="OrthoDB" id="4937502at2759"/>
<dbReference type="SUPFAM" id="SSF81296">
    <property type="entry name" value="E set domains"/>
    <property type="match status" value="1"/>
</dbReference>
<dbReference type="InterPro" id="IPR003172">
    <property type="entry name" value="ML_dom"/>
</dbReference>
<dbReference type="Proteomes" id="UP000786811">
    <property type="component" value="Unassembled WGS sequence"/>
</dbReference>
<comment type="subcellular location">
    <subcellularLocation>
        <location evidence="1">Secreted</location>
    </subcellularLocation>
</comment>
<comment type="caution">
    <text evidence="5">The sequence shown here is derived from an EMBL/GenBank/DDBJ whole genome shotgun (WGS) entry which is preliminary data.</text>
</comment>
<name>A0A8J2MQ02_COTCN</name>
<dbReference type="InterPro" id="IPR014756">
    <property type="entry name" value="Ig_E-set"/>
</dbReference>
<accession>A0A8J2MQ02</accession>
<dbReference type="AlphaFoldDB" id="A0A8J2MQ02"/>
<comment type="similarity">
    <text evidence="2">Belongs to the NPC2 family.</text>
</comment>
<dbReference type="EMBL" id="CAJNRD030001121">
    <property type="protein sequence ID" value="CAG5096013.1"/>
    <property type="molecule type" value="Genomic_DNA"/>
</dbReference>
<sequence>MPYQITHPDACQSSGLTCPLTKDDGPYNYTTTLPISKKFPRIKLDVKWELNDENDKNIVCVLIPTRIK</sequence>
<dbReference type="GO" id="GO:0005576">
    <property type="term" value="C:extracellular region"/>
    <property type="evidence" value="ECO:0007669"/>
    <property type="project" value="UniProtKB-SubCell"/>
</dbReference>
<gene>
    <name evidence="5" type="ORF">HICCMSTLAB_LOCUS7997</name>
</gene>
<evidence type="ECO:0000256" key="3">
    <source>
        <dbReference type="ARBA" id="ARBA00022525"/>
    </source>
</evidence>
<evidence type="ECO:0000313" key="5">
    <source>
        <dbReference type="EMBL" id="CAG5096013.1"/>
    </source>
</evidence>
<organism evidence="5 6">
    <name type="scientific">Cotesia congregata</name>
    <name type="common">Parasitoid wasp</name>
    <name type="synonym">Apanteles congregatus</name>
    <dbReference type="NCBI Taxonomy" id="51543"/>
    <lineage>
        <taxon>Eukaryota</taxon>
        <taxon>Metazoa</taxon>
        <taxon>Ecdysozoa</taxon>
        <taxon>Arthropoda</taxon>
        <taxon>Hexapoda</taxon>
        <taxon>Insecta</taxon>
        <taxon>Pterygota</taxon>
        <taxon>Neoptera</taxon>
        <taxon>Endopterygota</taxon>
        <taxon>Hymenoptera</taxon>
        <taxon>Apocrita</taxon>
        <taxon>Ichneumonoidea</taxon>
        <taxon>Braconidae</taxon>
        <taxon>Microgastrinae</taxon>
        <taxon>Cotesia</taxon>
    </lineage>
</organism>
<keyword evidence="3" id="KW-0964">Secreted</keyword>